<evidence type="ECO:0000313" key="12">
    <source>
        <dbReference type="Proteomes" id="UP001549366"/>
    </source>
</evidence>
<dbReference type="SFLD" id="SFLDS00003">
    <property type="entry name" value="Haloacid_Dehalogenase"/>
    <property type="match status" value="1"/>
</dbReference>
<dbReference type="EC" id="3.1.3.18" evidence="5 10"/>
<evidence type="ECO:0000256" key="8">
    <source>
        <dbReference type="ARBA" id="ARBA00022842"/>
    </source>
</evidence>
<keyword evidence="8 10" id="KW-0460">Magnesium</keyword>
<dbReference type="SFLD" id="SFLDG01135">
    <property type="entry name" value="C1.5.6:_HAD__Beta-PGM__Phospha"/>
    <property type="match status" value="1"/>
</dbReference>
<evidence type="ECO:0000256" key="1">
    <source>
        <dbReference type="ARBA" id="ARBA00000830"/>
    </source>
</evidence>
<dbReference type="InterPro" id="IPR041492">
    <property type="entry name" value="HAD_2"/>
</dbReference>
<protein>
    <recommendedName>
        <fullName evidence="5 10">Phosphoglycolate phosphatase</fullName>
        <shortName evidence="10">PGP</shortName>
        <shortName evidence="10">PGPase</shortName>
        <ecNumber evidence="5 10">3.1.3.18</ecNumber>
    </recommendedName>
</protein>
<dbReference type="RefSeq" id="WP_354010365.1">
    <property type="nucleotide sequence ID" value="NZ_JBEWTA010000001.1"/>
</dbReference>
<dbReference type="EMBL" id="JBEWTB010000002">
    <property type="protein sequence ID" value="MET4755999.1"/>
    <property type="molecule type" value="Genomic_DNA"/>
</dbReference>
<dbReference type="InterPro" id="IPR037512">
    <property type="entry name" value="PGPase_prok"/>
</dbReference>
<dbReference type="NCBIfam" id="TIGR01549">
    <property type="entry name" value="HAD-SF-IA-v1"/>
    <property type="match status" value="1"/>
</dbReference>
<sequence>MKLTEFTAGNLPLLIMYDLDGTLVDSVPDLAISIDAMLDDMNLPKAGEDKVRLWVGNGIPSLVKRALVDDMAGDQPGIVNRDVFVKAYDNFKHHYAIEVGQHSHLYPGVKDFLQAMADKGVKQAVVTNKSEIFTEKLLKLMGIDHFFEISLGGDSLDEQKPHPLPLLHAIKKAEASPDTALMIGDSSNDIKAARAAGVKVIALPYGYNHGEPIETSNPDLIVPTLDRLL</sequence>
<gene>
    <name evidence="11" type="ORF">V5J35_001191</name>
</gene>
<name>A0ABV2SFY9_9GAMM</name>
<feature type="active site" description="Nucleophile" evidence="10">
    <location>
        <position position="18"/>
    </location>
</feature>
<comment type="catalytic activity">
    <reaction evidence="1 10">
        <text>2-phosphoglycolate + H2O = glycolate + phosphate</text>
        <dbReference type="Rhea" id="RHEA:14369"/>
        <dbReference type="ChEBI" id="CHEBI:15377"/>
        <dbReference type="ChEBI" id="CHEBI:29805"/>
        <dbReference type="ChEBI" id="CHEBI:43474"/>
        <dbReference type="ChEBI" id="CHEBI:58033"/>
        <dbReference type="EC" id="3.1.3.18"/>
    </reaction>
</comment>
<evidence type="ECO:0000313" key="11">
    <source>
        <dbReference type="EMBL" id="MET4755999.1"/>
    </source>
</evidence>
<evidence type="ECO:0000256" key="9">
    <source>
        <dbReference type="ARBA" id="ARBA00023277"/>
    </source>
</evidence>
<keyword evidence="7 10" id="KW-0378">Hydrolase</keyword>
<dbReference type="GO" id="GO:0008967">
    <property type="term" value="F:phosphoglycolate phosphatase activity"/>
    <property type="evidence" value="ECO:0007669"/>
    <property type="project" value="UniProtKB-EC"/>
</dbReference>
<dbReference type="CDD" id="cd16417">
    <property type="entry name" value="HAD_PGPase"/>
    <property type="match status" value="1"/>
</dbReference>
<evidence type="ECO:0000256" key="7">
    <source>
        <dbReference type="ARBA" id="ARBA00022801"/>
    </source>
</evidence>
<reference evidence="11 12" key="1">
    <citation type="submission" date="2024-06" db="EMBL/GenBank/DDBJ databases">
        <title>Genomic Encyclopedia of Type Strains, Phase V (KMG-V): Genome sequencing to study the core and pangenomes of soil and plant-associated prokaryotes.</title>
        <authorList>
            <person name="Whitman W."/>
        </authorList>
    </citation>
    <scope>NUCLEOTIDE SEQUENCE [LARGE SCALE GENOMIC DNA]</scope>
    <source>
        <strain evidence="11 12">NE40</strain>
    </source>
</reference>
<dbReference type="InterPro" id="IPR050155">
    <property type="entry name" value="HAD-like_hydrolase_sf"/>
</dbReference>
<dbReference type="PANTHER" id="PTHR43434:SF1">
    <property type="entry name" value="PHOSPHOGLYCOLATE PHOSPHATASE"/>
    <property type="match status" value="1"/>
</dbReference>
<keyword evidence="6 10" id="KW-0479">Metal-binding</keyword>
<comment type="caution">
    <text evidence="11">The sequence shown here is derived from an EMBL/GenBank/DDBJ whole genome shotgun (WGS) entry which is preliminary data.</text>
</comment>
<comment type="cofactor">
    <cofactor evidence="2 10">
        <name>Mg(2+)</name>
        <dbReference type="ChEBI" id="CHEBI:18420"/>
    </cofactor>
</comment>
<dbReference type="NCBIfam" id="TIGR01449">
    <property type="entry name" value="PGP_bact"/>
    <property type="match status" value="1"/>
</dbReference>
<keyword evidence="12" id="KW-1185">Reference proteome</keyword>
<feature type="binding site" evidence="10">
    <location>
        <position position="18"/>
    </location>
    <ligand>
        <name>Mg(2+)</name>
        <dbReference type="ChEBI" id="CHEBI:18420"/>
    </ligand>
</feature>
<dbReference type="SFLD" id="SFLDG01129">
    <property type="entry name" value="C1.5:_HAD__Beta-PGM__Phosphata"/>
    <property type="match status" value="1"/>
</dbReference>
<feature type="binding site" evidence="10">
    <location>
        <position position="20"/>
    </location>
    <ligand>
        <name>Mg(2+)</name>
        <dbReference type="ChEBI" id="CHEBI:18420"/>
    </ligand>
</feature>
<dbReference type="Gene3D" id="1.10.150.240">
    <property type="entry name" value="Putative phosphatase, domain 2"/>
    <property type="match status" value="1"/>
</dbReference>
<dbReference type="InterPro" id="IPR023214">
    <property type="entry name" value="HAD_sf"/>
</dbReference>
<organism evidence="11 12">
    <name type="scientific">Endozoicomonas lisbonensis</name>
    <dbReference type="NCBI Taxonomy" id="3120522"/>
    <lineage>
        <taxon>Bacteria</taxon>
        <taxon>Pseudomonadati</taxon>
        <taxon>Pseudomonadota</taxon>
        <taxon>Gammaproteobacteria</taxon>
        <taxon>Oceanospirillales</taxon>
        <taxon>Endozoicomonadaceae</taxon>
        <taxon>Endozoicomonas</taxon>
    </lineage>
</organism>
<dbReference type="Pfam" id="PF13419">
    <property type="entry name" value="HAD_2"/>
    <property type="match status" value="1"/>
</dbReference>
<dbReference type="Proteomes" id="UP001549366">
    <property type="component" value="Unassembled WGS sequence"/>
</dbReference>
<proteinExistence type="inferred from homology"/>
<dbReference type="PANTHER" id="PTHR43434">
    <property type="entry name" value="PHOSPHOGLYCOLATE PHOSPHATASE"/>
    <property type="match status" value="1"/>
</dbReference>
<keyword evidence="9 10" id="KW-0119">Carbohydrate metabolism</keyword>
<evidence type="ECO:0000256" key="4">
    <source>
        <dbReference type="ARBA" id="ARBA00006171"/>
    </source>
</evidence>
<evidence type="ECO:0000256" key="5">
    <source>
        <dbReference type="ARBA" id="ARBA00013078"/>
    </source>
</evidence>
<dbReference type="NCBIfam" id="NF009695">
    <property type="entry name" value="PRK13222.1-2"/>
    <property type="match status" value="1"/>
</dbReference>
<dbReference type="InterPro" id="IPR006439">
    <property type="entry name" value="HAD-SF_hydro_IA"/>
</dbReference>
<feature type="binding site" evidence="10">
    <location>
        <position position="185"/>
    </location>
    <ligand>
        <name>Mg(2+)</name>
        <dbReference type="ChEBI" id="CHEBI:18420"/>
    </ligand>
</feature>
<dbReference type="InterPro" id="IPR023198">
    <property type="entry name" value="PGP-like_dom2"/>
</dbReference>
<evidence type="ECO:0000256" key="6">
    <source>
        <dbReference type="ARBA" id="ARBA00022723"/>
    </source>
</evidence>
<comment type="pathway">
    <text evidence="3 10">Organic acid metabolism; glycolate biosynthesis; glycolate from 2-phosphoglycolate: step 1/1.</text>
</comment>
<comment type="function">
    <text evidence="10">Specifically catalyzes the dephosphorylation of 2-phosphoglycolate. Is involved in the dissimilation of the intracellular 2-phosphoglycolate formed during the DNA repair of 3'-phosphoglycolate ends, a major class of DNA lesions induced by oxidative stress.</text>
</comment>
<dbReference type="HAMAP" id="MF_00495">
    <property type="entry name" value="GPH_hydrolase_bact"/>
    <property type="match status" value="1"/>
</dbReference>
<evidence type="ECO:0000256" key="10">
    <source>
        <dbReference type="HAMAP-Rule" id="MF_00495"/>
    </source>
</evidence>
<accession>A0ABV2SFY9</accession>
<dbReference type="Gene3D" id="3.40.50.1000">
    <property type="entry name" value="HAD superfamily/HAD-like"/>
    <property type="match status" value="1"/>
</dbReference>
<evidence type="ECO:0000256" key="2">
    <source>
        <dbReference type="ARBA" id="ARBA00001946"/>
    </source>
</evidence>
<evidence type="ECO:0000256" key="3">
    <source>
        <dbReference type="ARBA" id="ARBA00004818"/>
    </source>
</evidence>
<dbReference type="SUPFAM" id="SSF56784">
    <property type="entry name" value="HAD-like"/>
    <property type="match status" value="1"/>
</dbReference>
<dbReference type="InterPro" id="IPR036412">
    <property type="entry name" value="HAD-like_sf"/>
</dbReference>
<comment type="similarity">
    <text evidence="4 10">Belongs to the HAD-like hydrolase superfamily. CbbY/CbbZ/Gph/YieH family.</text>
</comment>